<comment type="caution">
    <text evidence="1">The sequence shown here is derived from an EMBL/GenBank/DDBJ whole genome shotgun (WGS) entry which is preliminary data.</text>
</comment>
<evidence type="ECO:0000313" key="2">
    <source>
        <dbReference type="Proteomes" id="UP000549617"/>
    </source>
</evidence>
<dbReference type="RefSeq" id="WP_246350665.1">
    <property type="nucleotide sequence ID" value="NZ_JACIJC010000004.1"/>
</dbReference>
<dbReference type="AlphaFoldDB" id="A0A7W9AIP9"/>
<organism evidence="1 2">
    <name type="scientific">Sphingobium boeckii</name>
    <dbReference type="NCBI Taxonomy" id="1082345"/>
    <lineage>
        <taxon>Bacteria</taxon>
        <taxon>Pseudomonadati</taxon>
        <taxon>Pseudomonadota</taxon>
        <taxon>Alphaproteobacteria</taxon>
        <taxon>Sphingomonadales</taxon>
        <taxon>Sphingomonadaceae</taxon>
        <taxon>Sphingobium</taxon>
    </lineage>
</organism>
<dbReference type="InterPro" id="IPR029058">
    <property type="entry name" value="AB_hydrolase_fold"/>
</dbReference>
<keyword evidence="2" id="KW-1185">Reference proteome</keyword>
<protein>
    <submittedName>
        <fullName evidence="1">Pimeloyl-ACP methyl ester carboxylesterase</fullName>
    </submittedName>
</protein>
<evidence type="ECO:0000313" key="1">
    <source>
        <dbReference type="EMBL" id="MBB5686399.1"/>
    </source>
</evidence>
<dbReference type="SUPFAM" id="SSF53474">
    <property type="entry name" value="alpha/beta-Hydrolases"/>
    <property type="match status" value="1"/>
</dbReference>
<gene>
    <name evidence="1" type="ORF">FHS49_002423</name>
</gene>
<dbReference type="Gene3D" id="3.40.50.1820">
    <property type="entry name" value="alpha/beta hydrolase"/>
    <property type="match status" value="1"/>
</dbReference>
<sequence>MAAASAAAGSAHPLFAGKARAPERVDLITAGGRVTQVTHWRAAKRQGVILFSHGALSSPAKYDPLILPWVAAGFDVWAPLHVDSTDHPDTKAFAGSASWRARLEDMQALASHVNAESFIAAGHSYGGLVALTLGGASPTVPEGYSARLRDPRVQAVVAFSPPGHAPGLVTGADYASLAVPAMIQTGTLDNPPAAPGTKPDPEGWRSHLLAYDNARPGGDRYALVLDGVDHYFGGLICRPELPGPRQSAPMKQAVALSLQFLEGFGLGRKRGRAGLDARLSESGPVMLRRK</sequence>
<name>A0A7W9AIP9_9SPHN</name>
<dbReference type="EMBL" id="JACIJC010000004">
    <property type="protein sequence ID" value="MBB5686399.1"/>
    <property type="molecule type" value="Genomic_DNA"/>
</dbReference>
<accession>A0A7W9AIP9</accession>
<dbReference type="Proteomes" id="UP000549617">
    <property type="component" value="Unassembled WGS sequence"/>
</dbReference>
<proteinExistence type="predicted"/>
<reference evidence="1 2" key="1">
    <citation type="submission" date="2020-08" db="EMBL/GenBank/DDBJ databases">
        <title>Genomic Encyclopedia of Type Strains, Phase IV (KMG-IV): sequencing the most valuable type-strain genomes for metagenomic binning, comparative biology and taxonomic classification.</title>
        <authorList>
            <person name="Goeker M."/>
        </authorList>
    </citation>
    <scope>NUCLEOTIDE SEQUENCE [LARGE SCALE GENOMIC DNA]</scope>
    <source>
        <strain evidence="1 2">DSM 25079</strain>
    </source>
</reference>